<reference evidence="2" key="1">
    <citation type="submission" date="2021-01" db="EMBL/GenBank/DDBJ databases">
        <title>Whole genome shotgun sequence of Planosporangium flavigriseum NBRC 105377.</title>
        <authorList>
            <person name="Komaki H."/>
            <person name="Tamura T."/>
        </authorList>
    </citation>
    <scope>NUCLEOTIDE SEQUENCE</scope>
    <source>
        <strain evidence="2">NBRC 105377</strain>
    </source>
</reference>
<evidence type="ECO:0000313" key="2">
    <source>
        <dbReference type="EMBL" id="GIG74250.1"/>
    </source>
</evidence>
<keyword evidence="1" id="KW-0812">Transmembrane</keyword>
<feature type="transmembrane region" description="Helical" evidence="1">
    <location>
        <begin position="15"/>
        <end position="36"/>
    </location>
</feature>
<proteinExistence type="predicted"/>
<organism evidence="2 3">
    <name type="scientific">Planosporangium flavigriseum</name>
    <dbReference type="NCBI Taxonomy" id="373681"/>
    <lineage>
        <taxon>Bacteria</taxon>
        <taxon>Bacillati</taxon>
        <taxon>Actinomycetota</taxon>
        <taxon>Actinomycetes</taxon>
        <taxon>Micromonosporales</taxon>
        <taxon>Micromonosporaceae</taxon>
        <taxon>Planosporangium</taxon>
    </lineage>
</organism>
<sequence>MAIELIRPVGRLRRFVRVAVSVAAGVLGALLVYGIVTSRGVAFYILAGAVVGLTVALGIDVYARAFRVAQVTLSVPQFSEITFVVTDDSRHVAWKLFVEVSTRIAVQPLDGRSGILREALTSLHSLFQVTRETLESSQPSRPGEGLPVEYLAIMMLNREIRPFLALWHAKLSQYERDRPQASELDWPENDECRRQLASLQVRLREYALNFARLADVQHSAALLGEPS</sequence>
<protein>
    <submittedName>
        <fullName evidence="2">Uncharacterized protein</fullName>
    </submittedName>
</protein>
<keyword evidence="1" id="KW-0472">Membrane</keyword>
<dbReference type="RefSeq" id="WP_168074166.1">
    <property type="nucleotide sequence ID" value="NZ_BAAAQJ010000016.1"/>
</dbReference>
<evidence type="ECO:0000256" key="1">
    <source>
        <dbReference type="SAM" id="Phobius"/>
    </source>
</evidence>
<comment type="caution">
    <text evidence="2">The sequence shown here is derived from an EMBL/GenBank/DDBJ whole genome shotgun (WGS) entry which is preliminary data.</text>
</comment>
<gene>
    <name evidence="2" type="ORF">Pfl04_26540</name>
</gene>
<dbReference type="AlphaFoldDB" id="A0A8J3M040"/>
<evidence type="ECO:0000313" key="3">
    <source>
        <dbReference type="Proteomes" id="UP000653674"/>
    </source>
</evidence>
<keyword evidence="3" id="KW-1185">Reference proteome</keyword>
<dbReference type="Proteomes" id="UP000653674">
    <property type="component" value="Unassembled WGS sequence"/>
</dbReference>
<dbReference type="EMBL" id="BONU01000016">
    <property type="protein sequence ID" value="GIG74250.1"/>
    <property type="molecule type" value="Genomic_DNA"/>
</dbReference>
<feature type="transmembrane region" description="Helical" evidence="1">
    <location>
        <begin position="42"/>
        <end position="63"/>
    </location>
</feature>
<keyword evidence="1" id="KW-1133">Transmembrane helix</keyword>
<accession>A0A8J3M040</accession>
<name>A0A8J3M040_9ACTN</name>